<dbReference type="RefSeq" id="XP_011388132.1">
    <property type="nucleotide sequence ID" value="XM_011389830.1"/>
</dbReference>
<dbReference type="STRING" id="237631.A0A0D1CBY0"/>
<dbReference type="PANTHER" id="PTHR28180:SF2">
    <property type="entry name" value="PEROXISOMAL PROTEIN 2"/>
    <property type="match status" value="1"/>
</dbReference>
<dbReference type="GeneID" id="23567925"/>
<dbReference type="eggNOG" id="ENOG502S01H">
    <property type="taxonomic scope" value="Eukaryota"/>
</dbReference>
<sequence length="317" mass="34619">MPKSRSLPPTLKQLLQQPTFPARASKLSASKQLPAGRQANPAPTPKLTAVSQHFRSLQAEATQKGIGWGEWISIATATLFTLNNPGSLHALHQFAAGSKTEDLEHRTNVALLMRETGLKCIGFIGIPKVINNLAALRKVVEEDDQLVQALPTQPRRQIGKDRLDDVHKAAYGLWDDIYTPHSEKLLKILGSSHPDLPVFIVESEYGPLFSSPASFALPSDPELMKTEPSWDVNRLRTSLVAISALRAQGGVGPQVTSHVWGLMKAKDSIKPDDASKQGLEWLTTEEGALWVVRTVDSLCEAIEGAEEFEGQGKDSKL</sequence>
<keyword evidence="3" id="KW-1185">Reference proteome</keyword>
<evidence type="ECO:0000313" key="3">
    <source>
        <dbReference type="Proteomes" id="UP000000561"/>
    </source>
</evidence>
<feature type="region of interest" description="Disordered" evidence="1">
    <location>
        <begin position="23"/>
        <end position="45"/>
    </location>
</feature>
<dbReference type="VEuPathDB" id="FungiDB:UMAG_12171"/>
<dbReference type="Gene3D" id="1.20.1290.10">
    <property type="entry name" value="AhpD-like"/>
    <property type="match status" value="1"/>
</dbReference>
<reference evidence="2 3" key="1">
    <citation type="journal article" date="2006" name="Nature">
        <title>Insights from the genome of the biotrophic fungal plant pathogen Ustilago maydis.</title>
        <authorList>
            <person name="Kamper J."/>
            <person name="Kahmann R."/>
            <person name="Bolker M."/>
            <person name="Ma L.J."/>
            <person name="Brefort T."/>
            <person name="Saville B.J."/>
            <person name="Banuett F."/>
            <person name="Kronstad J.W."/>
            <person name="Gold S.E."/>
            <person name="Muller O."/>
            <person name="Perlin M.H."/>
            <person name="Wosten H.A."/>
            <person name="de Vries R."/>
            <person name="Ruiz-Herrera J."/>
            <person name="Reynaga-Pena C.G."/>
            <person name="Snetselaar K."/>
            <person name="McCann M."/>
            <person name="Perez-Martin J."/>
            <person name="Feldbrugge M."/>
            <person name="Basse C.W."/>
            <person name="Steinberg G."/>
            <person name="Ibeas J.I."/>
            <person name="Holloman W."/>
            <person name="Guzman P."/>
            <person name="Farman M."/>
            <person name="Stajich J.E."/>
            <person name="Sentandreu R."/>
            <person name="Gonzalez-Prieto J.M."/>
            <person name="Kennell J.C."/>
            <person name="Molina L."/>
            <person name="Schirawski J."/>
            <person name="Mendoza-Mendoza A."/>
            <person name="Greilinger D."/>
            <person name="Munch K."/>
            <person name="Rossel N."/>
            <person name="Scherer M."/>
            <person name="Vranes M."/>
            <person name="Ladendorf O."/>
            <person name="Vincon V."/>
            <person name="Fuchs U."/>
            <person name="Sandrock B."/>
            <person name="Meng S."/>
            <person name="Ho E.C."/>
            <person name="Cahill M.J."/>
            <person name="Boyce K.J."/>
            <person name="Klose J."/>
            <person name="Klosterman S.J."/>
            <person name="Deelstra H.J."/>
            <person name="Ortiz-Castellanos L."/>
            <person name="Li W."/>
            <person name="Sanchez-Alonso P."/>
            <person name="Schreier P.H."/>
            <person name="Hauser-Hahn I."/>
            <person name="Vaupel M."/>
            <person name="Koopmann E."/>
            <person name="Friedrich G."/>
            <person name="Voss H."/>
            <person name="Schluter T."/>
            <person name="Margolis J."/>
            <person name="Platt D."/>
            <person name="Swimmer C."/>
            <person name="Gnirke A."/>
            <person name="Chen F."/>
            <person name="Vysotskaia V."/>
            <person name="Mannhaupt G."/>
            <person name="Guldener U."/>
            <person name="Munsterkotter M."/>
            <person name="Haase D."/>
            <person name="Oesterheld M."/>
            <person name="Mewes H.W."/>
            <person name="Mauceli E.W."/>
            <person name="DeCaprio D."/>
            <person name="Wade C.M."/>
            <person name="Butler J."/>
            <person name="Young S."/>
            <person name="Jaffe D.B."/>
            <person name="Calvo S."/>
            <person name="Nusbaum C."/>
            <person name="Galagan J."/>
            <person name="Birren B.W."/>
        </authorList>
    </citation>
    <scope>NUCLEOTIDE SEQUENCE [LARGE SCALE GENOMIC DNA]</scope>
    <source>
        <strain evidence="3">DSM 14603 / FGSC 9021 / UM521</strain>
    </source>
</reference>
<dbReference type="OrthoDB" id="5392202at2759"/>
<dbReference type="SUPFAM" id="SSF69118">
    <property type="entry name" value="AhpD-like"/>
    <property type="match status" value="1"/>
</dbReference>
<evidence type="ECO:0000256" key="1">
    <source>
        <dbReference type="SAM" id="MobiDB-lite"/>
    </source>
</evidence>
<dbReference type="PANTHER" id="PTHR28180">
    <property type="entry name" value="CONSERVED MITOCHONDRIAL PROTEIN-RELATED"/>
    <property type="match status" value="1"/>
</dbReference>
<gene>
    <name evidence="2" type="ORF">UMAG_12171</name>
</gene>
<dbReference type="InterPro" id="IPR052999">
    <property type="entry name" value="PTS1_Protein"/>
</dbReference>
<name>A0A0D1CBY0_MYCMD</name>
<dbReference type="InParanoid" id="A0A0D1CBY0"/>
<proteinExistence type="predicted"/>
<protein>
    <submittedName>
        <fullName evidence="2">Uncharacterized protein</fullName>
    </submittedName>
</protein>
<dbReference type="AlphaFoldDB" id="A0A0D1CBY0"/>
<dbReference type="InterPro" id="IPR029032">
    <property type="entry name" value="AhpD-like"/>
</dbReference>
<organism evidence="2 3">
    <name type="scientific">Mycosarcoma maydis</name>
    <name type="common">Corn smut fungus</name>
    <name type="synonym">Ustilago maydis</name>
    <dbReference type="NCBI Taxonomy" id="5270"/>
    <lineage>
        <taxon>Eukaryota</taxon>
        <taxon>Fungi</taxon>
        <taxon>Dikarya</taxon>
        <taxon>Basidiomycota</taxon>
        <taxon>Ustilaginomycotina</taxon>
        <taxon>Ustilaginomycetes</taxon>
        <taxon>Ustilaginales</taxon>
        <taxon>Ustilaginaceae</taxon>
        <taxon>Mycosarcoma</taxon>
    </lineage>
</organism>
<dbReference type="EMBL" id="CM003142">
    <property type="protein sequence ID" value="KIS70722.1"/>
    <property type="molecule type" value="Genomic_DNA"/>
</dbReference>
<evidence type="ECO:0000313" key="2">
    <source>
        <dbReference type="EMBL" id="KIS70722.1"/>
    </source>
</evidence>
<dbReference type="KEGG" id="uma:UMAG_12171"/>
<dbReference type="Proteomes" id="UP000000561">
    <property type="component" value="Chromosome 3"/>
</dbReference>
<accession>A0A0D1CBY0</accession>